<name>A0A1H8BR28_9RHOB</name>
<keyword evidence="1" id="KW-0732">Signal</keyword>
<reference evidence="3" key="1">
    <citation type="submission" date="2016-10" db="EMBL/GenBank/DDBJ databases">
        <authorList>
            <person name="Varghese N."/>
            <person name="Submissions S."/>
        </authorList>
    </citation>
    <scope>NUCLEOTIDE SEQUENCE [LARGE SCALE GENOMIC DNA]</scope>
    <source>
        <strain evidence="3">DSM 26893</strain>
    </source>
</reference>
<accession>A0A1H8BR28</accession>
<sequence length="42" mass="4413">MKTKLILAVMVVALSGCALVRTPVRVAADMAHMTVDLATAPF</sequence>
<feature type="chain" id="PRO_5011434438" evidence="1">
    <location>
        <begin position="21"/>
        <end position="42"/>
    </location>
</feature>
<protein>
    <submittedName>
        <fullName evidence="2">Uncharacterized protein</fullName>
    </submittedName>
</protein>
<organism evidence="2 3">
    <name type="scientific">Palleronia pelagia</name>
    <dbReference type="NCBI Taxonomy" id="387096"/>
    <lineage>
        <taxon>Bacteria</taxon>
        <taxon>Pseudomonadati</taxon>
        <taxon>Pseudomonadota</taxon>
        <taxon>Alphaproteobacteria</taxon>
        <taxon>Rhodobacterales</taxon>
        <taxon>Roseobacteraceae</taxon>
        <taxon>Palleronia</taxon>
    </lineage>
</organism>
<dbReference type="Proteomes" id="UP000199372">
    <property type="component" value="Unassembled WGS sequence"/>
</dbReference>
<dbReference type="AlphaFoldDB" id="A0A1H8BR28"/>
<keyword evidence="3" id="KW-1185">Reference proteome</keyword>
<feature type="signal peptide" evidence="1">
    <location>
        <begin position="1"/>
        <end position="20"/>
    </location>
</feature>
<gene>
    <name evidence="2" type="ORF">SAMN04488011_101695</name>
</gene>
<evidence type="ECO:0000313" key="3">
    <source>
        <dbReference type="Proteomes" id="UP000199372"/>
    </source>
</evidence>
<dbReference type="EMBL" id="FOCM01000001">
    <property type="protein sequence ID" value="SEM85341.1"/>
    <property type="molecule type" value="Genomic_DNA"/>
</dbReference>
<evidence type="ECO:0000313" key="2">
    <source>
        <dbReference type="EMBL" id="SEM85341.1"/>
    </source>
</evidence>
<evidence type="ECO:0000256" key="1">
    <source>
        <dbReference type="SAM" id="SignalP"/>
    </source>
</evidence>
<dbReference type="PROSITE" id="PS51257">
    <property type="entry name" value="PROKAR_LIPOPROTEIN"/>
    <property type="match status" value="1"/>
</dbReference>
<proteinExistence type="predicted"/>
<dbReference type="RefSeq" id="WP_269085811.1">
    <property type="nucleotide sequence ID" value="NZ_FOCM01000001.1"/>
</dbReference>